<dbReference type="PANTHER" id="PTHR23121:SF9">
    <property type="entry name" value="SODIUM-DEPENDENT GLUCOSE TRANSPORTER 1"/>
    <property type="match status" value="1"/>
</dbReference>
<feature type="transmembrane region" description="Helical" evidence="4">
    <location>
        <begin position="170"/>
        <end position="189"/>
    </location>
</feature>
<feature type="transmembrane region" description="Helical" evidence="4">
    <location>
        <begin position="131"/>
        <end position="150"/>
    </location>
</feature>
<dbReference type="SUPFAM" id="SSF103473">
    <property type="entry name" value="MFS general substrate transporter"/>
    <property type="match status" value="1"/>
</dbReference>
<dbReference type="PANTHER" id="PTHR23121">
    <property type="entry name" value="SODIUM-DEPENDENT GLUCOSE TRANSPORTER 1"/>
    <property type="match status" value="1"/>
</dbReference>
<protein>
    <recommendedName>
        <fullName evidence="7">Major facilitator superfamily (MFS) profile domain-containing protein</fullName>
    </recommendedName>
</protein>
<proteinExistence type="predicted"/>
<name>T1KRW6_TETUR</name>
<feature type="transmembrane region" description="Helical" evidence="4">
    <location>
        <begin position="54"/>
        <end position="81"/>
    </location>
</feature>
<feature type="transmembrane region" description="Helical" evidence="4">
    <location>
        <begin position="273"/>
        <end position="292"/>
    </location>
</feature>
<dbReference type="Pfam" id="PF07690">
    <property type="entry name" value="MFS_1"/>
    <property type="match status" value="1"/>
</dbReference>
<dbReference type="eggNOG" id="ENOG502R5UW">
    <property type="taxonomic scope" value="Eukaryota"/>
</dbReference>
<dbReference type="EnsemblMetazoa" id="tetur19g00960.1">
    <property type="protein sequence ID" value="tetur19g00960.1"/>
    <property type="gene ID" value="tetur19g00960"/>
</dbReference>
<dbReference type="InterPro" id="IPR036259">
    <property type="entry name" value="MFS_trans_sf"/>
</dbReference>
<dbReference type="OMA" id="NKMGIMH"/>
<keyword evidence="6" id="KW-1185">Reference proteome</keyword>
<evidence type="ECO:0000313" key="6">
    <source>
        <dbReference type="Proteomes" id="UP000015104"/>
    </source>
</evidence>
<feature type="transmembrane region" description="Helical" evidence="4">
    <location>
        <begin position="230"/>
        <end position="253"/>
    </location>
</feature>
<evidence type="ECO:0000313" key="5">
    <source>
        <dbReference type="EnsemblMetazoa" id="tetur19g00960.1"/>
    </source>
</evidence>
<evidence type="ECO:0000256" key="1">
    <source>
        <dbReference type="ARBA" id="ARBA00022692"/>
    </source>
</evidence>
<dbReference type="InterPro" id="IPR011701">
    <property type="entry name" value="MFS"/>
</dbReference>
<reference evidence="5" key="2">
    <citation type="submission" date="2015-06" db="UniProtKB">
        <authorList>
            <consortium name="EnsemblMetazoa"/>
        </authorList>
    </citation>
    <scope>IDENTIFICATION</scope>
</reference>
<evidence type="ECO:0008006" key="7">
    <source>
        <dbReference type="Google" id="ProtNLM"/>
    </source>
</evidence>
<dbReference type="AlphaFoldDB" id="T1KRW6"/>
<dbReference type="OrthoDB" id="6365769at2759"/>
<dbReference type="HOGENOM" id="CLU_630609_0_0_1"/>
<dbReference type="GO" id="GO:0022857">
    <property type="term" value="F:transmembrane transporter activity"/>
    <property type="evidence" value="ECO:0007669"/>
    <property type="project" value="InterPro"/>
</dbReference>
<feature type="transmembrane region" description="Helical" evidence="4">
    <location>
        <begin position="358"/>
        <end position="379"/>
    </location>
</feature>
<reference evidence="6" key="1">
    <citation type="submission" date="2011-08" db="EMBL/GenBank/DDBJ databases">
        <authorList>
            <person name="Rombauts S."/>
        </authorList>
    </citation>
    <scope>NUCLEOTIDE SEQUENCE</scope>
    <source>
        <strain evidence="6">London</strain>
    </source>
</reference>
<gene>
    <name evidence="5" type="primary">107366675</name>
</gene>
<keyword evidence="1 4" id="KW-0812">Transmembrane</keyword>
<sequence>MGYVNIQILTCVYLLQFSMGLVFEVVSPTLDELRIVTNSTSDAMSLVYSLRSTGYVLGSIIGGGIFHYFIPIVSLCCAVFINSVTIGLVGQTYNLNALYTIFTINGLTTGVIDVGTNVWILRLFSDRSGPYIMALYTSFSLGTVLAPLYSAPFLQESLLIGTMSKIHIPYLITSIFTLIPCLGLTYLFIQQLALRYDDRNFFSRRVTYTRQSSKTALNSRSSTSFGEKTLVLLAVLMIMIYSGMEIIFSEYMISMLNRSKLNLTSSTTSQIRSATNAAYSVGKVIFIGISTFIRPYRIILLDSLVVIFSVIMLIIYFNSSLSAIWIFSILFGLGTSSLYPSIYPFVETFVEVDYFKGSFFICASGLTAIIFPVLIGSYLETTPTLILHLKLLTMIFTITLAIVINILGSRLLIRKQRAPVNEENDENQIDENAIY</sequence>
<dbReference type="KEGG" id="tut:107366675"/>
<evidence type="ECO:0000256" key="2">
    <source>
        <dbReference type="ARBA" id="ARBA00022989"/>
    </source>
</evidence>
<feature type="transmembrane region" description="Helical" evidence="4">
    <location>
        <begin position="6"/>
        <end position="26"/>
    </location>
</feature>
<dbReference type="EMBL" id="CAEY01000419">
    <property type="status" value="NOT_ANNOTATED_CDS"/>
    <property type="molecule type" value="Genomic_DNA"/>
</dbReference>
<keyword evidence="2 4" id="KW-1133">Transmembrane helix</keyword>
<dbReference type="Proteomes" id="UP000015104">
    <property type="component" value="Unassembled WGS sequence"/>
</dbReference>
<dbReference type="Gene3D" id="1.20.1250.20">
    <property type="entry name" value="MFS general substrate transporter like domains"/>
    <property type="match status" value="2"/>
</dbReference>
<keyword evidence="3 4" id="KW-0472">Membrane</keyword>
<evidence type="ECO:0000256" key="3">
    <source>
        <dbReference type="ARBA" id="ARBA00023136"/>
    </source>
</evidence>
<feature type="transmembrane region" description="Helical" evidence="4">
    <location>
        <begin position="101"/>
        <end position="124"/>
    </location>
</feature>
<feature type="transmembrane region" description="Helical" evidence="4">
    <location>
        <begin position="299"/>
        <end position="317"/>
    </location>
</feature>
<organism evidence="5 6">
    <name type="scientific">Tetranychus urticae</name>
    <name type="common">Two-spotted spider mite</name>
    <dbReference type="NCBI Taxonomy" id="32264"/>
    <lineage>
        <taxon>Eukaryota</taxon>
        <taxon>Metazoa</taxon>
        <taxon>Ecdysozoa</taxon>
        <taxon>Arthropoda</taxon>
        <taxon>Chelicerata</taxon>
        <taxon>Arachnida</taxon>
        <taxon>Acari</taxon>
        <taxon>Acariformes</taxon>
        <taxon>Trombidiformes</taxon>
        <taxon>Prostigmata</taxon>
        <taxon>Eleutherengona</taxon>
        <taxon>Raphignathae</taxon>
        <taxon>Tetranychoidea</taxon>
        <taxon>Tetranychidae</taxon>
        <taxon>Tetranychus</taxon>
    </lineage>
</organism>
<evidence type="ECO:0000256" key="4">
    <source>
        <dbReference type="SAM" id="Phobius"/>
    </source>
</evidence>
<feature type="transmembrane region" description="Helical" evidence="4">
    <location>
        <begin position="323"/>
        <end position="346"/>
    </location>
</feature>
<accession>T1KRW6</accession>
<feature type="transmembrane region" description="Helical" evidence="4">
    <location>
        <begin position="385"/>
        <end position="407"/>
    </location>
</feature>